<evidence type="ECO:0000313" key="2">
    <source>
        <dbReference type="Proteomes" id="UP000325598"/>
    </source>
</evidence>
<dbReference type="OrthoDB" id="3855669at2"/>
<reference evidence="1 2" key="1">
    <citation type="submission" date="2019-10" db="EMBL/GenBank/DDBJ databases">
        <title>Whole genome shotgun sequence of Streptomyces angustmyceticus NBRC 3934.</title>
        <authorList>
            <person name="Hosoyama A."/>
            <person name="Ichikawa N."/>
            <person name="Kimura A."/>
            <person name="Kitahashi Y."/>
            <person name="Komaki H."/>
            <person name="Uohara A."/>
        </authorList>
    </citation>
    <scope>NUCLEOTIDE SEQUENCE [LARGE SCALE GENOMIC DNA]</scope>
    <source>
        <strain evidence="1 2">NBRC 3934</strain>
    </source>
</reference>
<name>A0A5J4LIS0_9ACTN</name>
<evidence type="ECO:0000313" key="1">
    <source>
        <dbReference type="EMBL" id="GES31449.1"/>
    </source>
</evidence>
<organism evidence="1 2">
    <name type="scientific">Streptomyces angustmyceticus</name>
    <dbReference type="NCBI Taxonomy" id="285578"/>
    <lineage>
        <taxon>Bacteria</taxon>
        <taxon>Bacillati</taxon>
        <taxon>Actinomycetota</taxon>
        <taxon>Actinomycetes</taxon>
        <taxon>Kitasatosporales</taxon>
        <taxon>Streptomycetaceae</taxon>
        <taxon>Streptomyces</taxon>
    </lineage>
</organism>
<accession>A0A5J4LIS0</accession>
<dbReference type="GeneID" id="96752125"/>
<dbReference type="RefSeq" id="WP_086717140.1">
    <property type="nucleotide sequence ID" value="NZ_BLAG01000010.1"/>
</dbReference>
<dbReference type="EMBL" id="BLAG01000010">
    <property type="protein sequence ID" value="GES31449.1"/>
    <property type="molecule type" value="Genomic_DNA"/>
</dbReference>
<dbReference type="AlphaFoldDB" id="A0A5J4LIS0"/>
<sequence>MPTPGSFAVDGRDGRVGLVVGVAVGSVVGNEGALVRLRPPGGGMPWDCPAHALCAAPPSAVLAARVRELNWQSRMP</sequence>
<dbReference type="Proteomes" id="UP000325598">
    <property type="component" value="Unassembled WGS sequence"/>
</dbReference>
<proteinExistence type="predicted"/>
<keyword evidence="2" id="KW-1185">Reference proteome</keyword>
<comment type="caution">
    <text evidence="1">The sequence shown here is derived from an EMBL/GenBank/DDBJ whole genome shotgun (WGS) entry which is preliminary data.</text>
</comment>
<protein>
    <submittedName>
        <fullName evidence="1">Uncharacterized protein</fullName>
    </submittedName>
</protein>
<gene>
    <name evidence="1" type="ORF">San01_39360</name>
</gene>